<dbReference type="EMBL" id="SWBR01000001">
    <property type="protein sequence ID" value="TKC12491.1"/>
    <property type="molecule type" value="Genomic_DNA"/>
</dbReference>
<reference evidence="1 2" key="1">
    <citation type="submission" date="2019-04" db="EMBL/GenBank/DDBJ databases">
        <title>Pedobacter sp. RP-3-22 sp. nov., isolated from Arctic soil.</title>
        <authorList>
            <person name="Dahal R.H."/>
            <person name="Kim D.-U."/>
        </authorList>
    </citation>
    <scope>NUCLEOTIDE SEQUENCE [LARGE SCALE GENOMIC DNA]</scope>
    <source>
        <strain evidence="1 2">RP-3-22</strain>
    </source>
</reference>
<name>A0A4U1CTH1_9SPHI</name>
<protein>
    <submittedName>
        <fullName evidence="1">Uncharacterized protein</fullName>
    </submittedName>
</protein>
<evidence type="ECO:0000313" key="1">
    <source>
        <dbReference type="EMBL" id="TKC12491.1"/>
    </source>
</evidence>
<accession>A0A4U1CTH1</accession>
<dbReference type="Proteomes" id="UP000309488">
    <property type="component" value="Unassembled WGS sequence"/>
</dbReference>
<comment type="caution">
    <text evidence="1">The sequence shown here is derived from an EMBL/GenBank/DDBJ whole genome shotgun (WGS) entry which is preliminary data.</text>
</comment>
<proteinExistence type="predicted"/>
<organism evidence="1 2">
    <name type="scientific">Pedobacter polaris</name>
    <dbReference type="NCBI Taxonomy" id="2571273"/>
    <lineage>
        <taxon>Bacteria</taxon>
        <taxon>Pseudomonadati</taxon>
        <taxon>Bacteroidota</taxon>
        <taxon>Sphingobacteriia</taxon>
        <taxon>Sphingobacteriales</taxon>
        <taxon>Sphingobacteriaceae</taxon>
        <taxon>Pedobacter</taxon>
    </lineage>
</organism>
<keyword evidence="2" id="KW-1185">Reference proteome</keyword>
<sequence>MSNKTKYIVRGGLWVWLFLMAISLQAQEGHRAFQFKQGEEYQTEMLTNSSAVLKRGNQLLNINSVTTATKTYKVTSTNDKEYSFNVEIKKMDLVLDALGQKLIYNSETGFDSTSTILKALNFMIKKPINLVINKYGIIQSSTDYKAELATDTLVSFAGLQPEVFEKQTLFSMLADITYDKSLIKGFSWADSVVIDKQKLKTNFTIEEITENNTIVKFTNSIVGKLISSNTNGTYVIDNKTGLITEKLLYSISVGYQISAGNTVYAVSRSTSVTERTKKIK</sequence>
<dbReference type="OrthoDB" id="762292at2"/>
<dbReference type="RefSeq" id="WP_136838582.1">
    <property type="nucleotide sequence ID" value="NZ_SWBR01000001.1"/>
</dbReference>
<gene>
    <name evidence="1" type="ORF">FA048_02410</name>
</gene>
<evidence type="ECO:0000313" key="2">
    <source>
        <dbReference type="Proteomes" id="UP000309488"/>
    </source>
</evidence>
<dbReference type="AlphaFoldDB" id="A0A4U1CTH1"/>